<comment type="similarity">
    <text evidence="1">Belongs to the arrestin family.</text>
</comment>
<evidence type="ECO:0000259" key="2">
    <source>
        <dbReference type="Pfam" id="PF00339"/>
    </source>
</evidence>
<dbReference type="Gene3D" id="2.60.40.840">
    <property type="match status" value="1"/>
</dbReference>
<dbReference type="GO" id="GO:0002031">
    <property type="term" value="P:G protein-coupled receptor internalization"/>
    <property type="evidence" value="ECO:0007669"/>
    <property type="project" value="TreeGrafter"/>
</dbReference>
<keyword evidence="4" id="KW-1185">Reference proteome</keyword>
<sequence length="102" mass="11357">MVLIDDEYIKENRKITAYLLAAFRYGLEASNLRPLTRLQERLQKKLGANAYPFWFQIPAHSASSVTLQPAQGDTGKPCGVDFELKTVVGCLDGTSAEKPKKQ</sequence>
<dbReference type="GO" id="GO:0007165">
    <property type="term" value="P:signal transduction"/>
    <property type="evidence" value="ECO:0007669"/>
    <property type="project" value="InterPro"/>
</dbReference>
<dbReference type="EMBL" id="UYRT01090819">
    <property type="protein sequence ID" value="VDN36477.1"/>
    <property type="molecule type" value="Genomic_DNA"/>
</dbReference>
<evidence type="ECO:0000313" key="3">
    <source>
        <dbReference type="EMBL" id="VDN36477.1"/>
    </source>
</evidence>
<evidence type="ECO:0000256" key="1">
    <source>
        <dbReference type="ARBA" id="ARBA00005298"/>
    </source>
</evidence>
<dbReference type="GO" id="GO:0001664">
    <property type="term" value="F:G protein-coupled receptor binding"/>
    <property type="evidence" value="ECO:0007669"/>
    <property type="project" value="TreeGrafter"/>
</dbReference>
<dbReference type="SUPFAM" id="SSF81296">
    <property type="entry name" value="E set domains"/>
    <property type="match status" value="1"/>
</dbReference>
<name>A0A183EI51_9BILA</name>
<dbReference type="OrthoDB" id="298939at2759"/>
<dbReference type="Proteomes" id="UP000271098">
    <property type="component" value="Unassembled WGS sequence"/>
</dbReference>
<gene>
    <name evidence="3" type="ORF">GPUH_LOCUS20643</name>
</gene>
<dbReference type="AlphaFoldDB" id="A0A183EI51"/>
<protein>
    <submittedName>
        <fullName evidence="5">Arrestin_N domain-containing protein</fullName>
    </submittedName>
</protein>
<evidence type="ECO:0000313" key="4">
    <source>
        <dbReference type="Proteomes" id="UP000271098"/>
    </source>
</evidence>
<dbReference type="InterPro" id="IPR014753">
    <property type="entry name" value="Arrestin_N"/>
</dbReference>
<dbReference type="WBParaSite" id="GPUH_0002066701-mRNA-1">
    <property type="protein sequence ID" value="GPUH_0002066701-mRNA-1"/>
    <property type="gene ID" value="GPUH_0002066701"/>
</dbReference>
<dbReference type="InterPro" id="IPR014756">
    <property type="entry name" value="Ig_E-set"/>
</dbReference>
<accession>A0A183EI51</accession>
<dbReference type="InterPro" id="IPR011021">
    <property type="entry name" value="Arrestin-like_N"/>
</dbReference>
<dbReference type="PANTHER" id="PTHR11792:SF17">
    <property type="entry name" value="KURTZ ARRESTIN"/>
    <property type="match status" value="1"/>
</dbReference>
<reference evidence="5" key="1">
    <citation type="submission" date="2016-06" db="UniProtKB">
        <authorList>
            <consortium name="WormBaseParasite"/>
        </authorList>
    </citation>
    <scope>IDENTIFICATION</scope>
</reference>
<dbReference type="PANTHER" id="PTHR11792">
    <property type="entry name" value="ARRESTIN"/>
    <property type="match status" value="1"/>
</dbReference>
<dbReference type="InterPro" id="IPR000698">
    <property type="entry name" value="Arrestin"/>
</dbReference>
<feature type="domain" description="Arrestin-like N-terminal" evidence="2">
    <location>
        <begin position="28"/>
        <end position="88"/>
    </location>
</feature>
<organism evidence="5">
    <name type="scientific">Gongylonema pulchrum</name>
    <dbReference type="NCBI Taxonomy" id="637853"/>
    <lineage>
        <taxon>Eukaryota</taxon>
        <taxon>Metazoa</taxon>
        <taxon>Ecdysozoa</taxon>
        <taxon>Nematoda</taxon>
        <taxon>Chromadorea</taxon>
        <taxon>Rhabditida</taxon>
        <taxon>Spirurina</taxon>
        <taxon>Spiruromorpha</taxon>
        <taxon>Spiruroidea</taxon>
        <taxon>Gongylonematidae</taxon>
        <taxon>Gongylonema</taxon>
    </lineage>
</organism>
<proteinExistence type="inferred from homology"/>
<dbReference type="Pfam" id="PF00339">
    <property type="entry name" value="Arrestin_N"/>
    <property type="match status" value="1"/>
</dbReference>
<dbReference type="GO" id="GO:0005737">
    <property type="term" value="C:cytoplasm"/>
    <property type="evidence" value="ECO:0007669"/>
    <property type="project" value="TreeGrafter"/>
</dbReference>
<reference evidence="3 4" key="2">
    <citation type="submission" date="2018-11" db="EMBL/GenBank/DDBJ databases">
        <authorList>
            <consortium name="Pathogen Informatics"/>
        </authorList>
    </citation>
    <scope>NUCLEOTIDE SEQUENCE [LARGE SCALE GENOMIC DNA]</scope>
</reference>
<evidence type="ECO:0000313" key="5">
    <source>
        <dbReference type="WBParaSite" id="GPUH_0002066701-mRNA-1"/>
    </source>
</evidence>